<reference evidence="2 3" key="1">
    <citation type="submission" date="2019-11" db="EMBL/GenBank/DDBJ databases">
        <authorList>
            <person name="Li X.-J."/>
            <person name="Feng X.-M."/>
        </authorList>
    </citation>
    <scope>NUCLEOTIDE SEQUENCE [LARGE SCALE GENOMIC DNA]</scope>
    <source>
        <strain evidence="2 3">XMNu-373</strain>
    </source>
</reference>
<comment type="caution">
    <text evidence="2">The sequence shown here is derived from an EMBL/GenBank/DDBJ whole genome shotgun (WGS) entry which is preliminary data.</text>
</comment>
<keyword evidence="3" id="KW-1185">Reference proteome</keyword>
<evidence type="ECO:0000313" key="2">
    <source>
        <dbReference type="EMBL" id="NDL59279.1"/>
    </source>
</evidence>
<keyword evidence="1" id="KW-0472">Membrane</keyword>
<keyword evidence="1" id="KW-0812">Transmembrane</keyword>
<keyword evidence="1" id="KW-1133">Transmembrane helix</keyword>
<gene>
    <name evidence="2" type="ORF">F7O44_19600</name>
</gene>
<dbReference type="EMBL" id="WLZY01000007">
    <property type="protein sequence ID" value="NDL59279.1"/>
    <property type="molecule type" value="Genomic_DNA"/>
</dbReference>
<dbReference type="AlphaFoldDB" id="A0A7K3M7I7"/>
<dbReference type="RefSeq" id="WP_162451982.1">
    <property type="nucleotide sequence ID" value="NZ_WLZY01000007.1"/>
</dbReference>
<evidence type="ECO:0000313" key="3">
    <source>
        <dbReference type="Proteomes" id="UP000460435"/>
    </source>
</evidence>
<proteinExistence type="predicted"/>
<accession>A0A7K3M7I7</accession>
<organism evidence="2 3">
    <name type="scientific">Phytoactinopolyspora mesophila</name>
    <dbReference type="NCBI Taxonomy" id="2650750"/>
    <lineage>
        <taxon>Bacteria</taxon>
        <taxon>Bacillati</taxon>
        <taxon>Actinomycetota</taxon>
        <taxon>Actinomycetes</taxon>
        <taxon>Jiangellales</taxon>
        <taxon>Jiangellaceae</taxon>
        <taxon>Phytoactinopolyspora</taxon>
    </lineage>
</organism>
<sequence length="72" mass="7297">MDRRDLLIVAVALGVGPGMAGVPELVAGAPEQLRVLLETGIVPAGLLAVSLNLLLPGRVRGTDSPDPRSSTG</sequence>
<evidence type="ECO:0000256" key="1">
    <source>
        <dbReference type="SAM" id="Phobius"/>
    </source>
</evidence>
<dbReference type="Proteomes" id="UP000460435">
    <property type="component" value="Unassembled WGS sequence"/>
</dbReference>
<feature type="transmembrane region" description="Helical" evidence="1">
    <location>
        <begin position="36"/>
        <end position="55"/>
    </location>
</feature>
<protein>
    <submittedName>
        <fullName evidence="2">Uncharacterized protein</fullName>
    </submittedName>
</protein>
<name>A0A7K3M7I7_9ACTN</name>